<dbReference type="EMBL" id="CP049074">
    <property type="protein sequence ID" value="QKQ99443.1"/>
    <property type="molecule type" value="Genomic_DNA"/>
</dbReference>
<dbReference type="RefSeq" id="WP_174629343.1">
    <property type="nucleotide sequence ID" value="NZ_CP049074.1"/>
</dbReference>
<evidence type="ECO:0000313" key="2">
    <source>
        <dbReference type="Proteomes" id="UP000509301"/>
    </source>
</evidence>
<sequence length="56" mass="6170">MLSTLHTARKFYPGCGYVSRKADKRYGESKMLEISYSLGGLESPFRPAGGKDESVP</sequence>
<dbReference type="AlphaFoldDB" id="A0A6N0NRE4"/>
<protein>
    <submittedName>
        <fullName evidence="1">Uncharacterized protein</fullName>
    </submittedName>
</protein>
<keyword evidence="2" id="KW-1185">Reference proteome</keyword>
<accession>A0A6N0NRE4</accession>
<reference evidence="1 2" key="1">
    <citation type="submission" date="2020-02" db="EMBL/GenBank/DDBJ databases">
        <title>Comparative genome analysis reveals the metabolism and evolution of the thermophilic archaeal genus Metallosphaera.</title>
        <authorList>
            <person name="Jiang C."/>
        </authorList>
    </citation>
    <scope>NUCLEOTIDE SEQUENCE [LARGE SCALE GENOMIC DNA]</scope>
    <source>
        <strain evidence="1 2">Ric-A</strain>
    </source>
</reference>
<proteinExistence type="predicted"/>
<evidence type="ECO:0000313" key="1">
    <source>
        <dbReference type="EMBL" id="QKQ99443.1"/>
    </source>
</evidence>
<gene>
    <name evidence="1" type="ORF">GWK48_02685</name>
</gene>
<dbReference type="KEGG" id="mten:GWK48_02685"/>
<organism evidence="1 2">
    <name type="scientific">Metallosphaera tengchongensis</name>
    <dbReference type="NCBI Taxonomy" id="1532350"/>
    <lineage>
        <taxon>Archaea</taxon>
        <taxon>Thermoproteota</taxon>
        <taxon>Thermoprotei</taxon>
        <taxon>Sulfolobales</taxon>
        <taxon>Sulfolobaceae</taxon>
        <taxon>Metallosphaera</taxon>
    </lineage>
</organism>
<dbReference type="Proteomes" id="UP000509301">
    <property type="component" value="Chromosome"/>
</dbReference>
<dbReference type="GeneID" id="55640819"/>
<name>A0A6N0NRE4_9CREN</name>